<name>A0A2D1GCY9_9CAUD</name>
<feature type="region of interest" description="Disordered" evidence="1">
    <location>
        <begin position="176"/>
        <end position="198"/>
    </location>
</feature>
<protein>
    <submittedName>
        <fullName evidence="2">Tail assembly chaperone</fullName>
    </submittedName>
</protein>
<reference evidence="2 3" key="1">
    <citation type="submission" date="2017-09" db="EMBL/GenBank/DDBJ databases">
        <authorList>
            <person name="Pope W.H."/>
            <person name="Garlena R.A."/>
            <person name="Russell D.A."/>
            <person name="Jacobs-Sera D."/>
            <person name="Hatfull G.F."/>
        </authorList>
    </citation>
    <scope>NUCLEOTIDE SEQUENCE [LARGE SCALE GENOMIC DNA]</scope>
</reference>
<accession>A0A2D1GCY9</accession>
<evidence type="ECO:0000313" key="3">
    <source>
        <dbReference type="Proteomes" id="UP000229692"/>
    </source>
</evidence>
<dbReference type="EMBL" id="MF919510">
    <property type="protein sequence ID" value="ATN89562.1"/>
    <property type="molecule type" value="Genomic_DNA"/>
</dbReference>
<organism evidence="2 3">
    <name type="scientific">Gordonia phage Kabluna</name>
    <dbReference type="NCBI Taxonomy" id="2041511"/>
    <lineage>
        <taxon>Viruses</taxon>
        <taxon>Duplodnaviria</taxon>
        <taxon>Heunggongvirae</taxon>
        <taxon>Uroviricota</taxon>
        <taxon>Caudoviricetes</taxon>
        <taxon>Zierdtviridae</taxon>
        <taxon>Emilbogenvirinae</taxon>
        <taxon>Kablunavirus</taxon>
        <taxon>Kablunavirus kabluna</taxon>
    </lineage>
</organism>
<feature type="compositionally biased region" description="Acidic residues" evidence="1">
    <location>
        <begin position="177"/>
        <end position="188"/>
    </location>
</feature>
<proteinExistence type="predicted"/>
<evidence type="ECO:0000313" key="2">
    <source>
        <dbReference type="EMBL" id="ATN89562.1"/>
    </source>
</evidence>
<gene>
    <name evidence="2" type="ORF">SEA_KABLUNA_41</name>
</gene>
<sequence>MGIKFSDLERRAERSVAKKNRRPYVIEVEGDDPITIPYPDAIASMEYERRTDLYGSLQVLAGADFPRILDLVEGKDLEVVQYLITDMWRFWRDDAHEVPGGKRGLRELFDEYGLEILRDFRSYWFGLDVLEYFRGERTWAEFYDFLNGLPAHSRFKAKLALDPDFAEILHQRKLEMNEDDDDEDDDSEEGWKPKTKSQEGYTPMIASTYTLIESVQEVTRTLIAVNGQKPPSKQKLPRPVSALDILELMDEKSDMDDLAARFRVGQRT</sequence>
<keyword evidence="3" id="KW-1185">Reference proteome</keyword>
<evidence type="ECO:0000256" key="1">
    <source>
        <dbReference type="SAM" id="MobiDB-lite"/>
    </source>
</evidence>
<dbReference type="Proteomes" id="UP000229692">
    <property type="component" value="Segment"/>
</dbReference>